<dbReference type="PRINTS" id="PR00624">
    <property type="entry name" value="HISTONEH5"/>
</dbReference>
<feature type="active site" description="Glycyl thioester intermediate" evidence="5">
    <location>
        <position position="295"/>
    </location>
</feature>
<dbReference type="GO" id="GO:0000209">
    <property type="term" value="P:protein polyubiquitination"/>
    <property type="evidence" value="ECO:0007669"/>
    <property type="project" value="InterPro"/>
</dbReference>
<feature type="region of interest" description="Disordered" evidence="6">
    <location>
        <begin position="1"/>
        <end position="73"/>
    </location>
</feature>
<comment type="catalytic activity">
    <reaction evidence="1">
        <text>S-ubiquitinyl-[E2 ubiquitin-conjugating enzyme]-L-cysteine + [acceptor protein]-L-lysine = [E2 ubiquitin-conjugating enzyme]-L-cysteine + N(6)-ubiquitinyl-[acceptor protein]-L-lysine.</text>
        <dbReference type="EC" id="2.3.2.26"/>
    </reaction>
</comment>
<evidence type="ECO:0000256" key="2">
    <source>
        <dbReference type="ARBA" id="ARBA00012485"/>
    </source>
</evidence>
<dbReference type="SMART" id="SM00119">
    <property type="entry name" value="HECTc"/>
    <property type="match status" value="1"/>
</dbReference>
<evidence type="ECO:0000259" key="7">
    <source>
        <dbReference type="PROSITE" id="PS50237"/>
    </source>
</evidence>
<protein>
    <recommendedName>
        <fullName evidence="2">HECT-type E3 ubiquitin transferase</fullName>
        <ecNumber evidence="2">2.3.2.26</ecNumber>
    </recommendedName>
</protein>
<name>A0A813KKP5_POLGL</name>
<sequence length="327" mass="36269">MELPKKAMKAKAEAMSSKGEPMKTVKAKASASVMAKAKKAMKNKKAKASASVKAKAKKAMKTKKAKASAPVKKAMQKAMKKAKAKEGRCEICRLVHPLSDLNVMRWTQDYTSFTCDADWNEAAAGISRGPLRTAAADARFLCGPCSRADRSGFCEDMTEREAYVEAYVTWFFTERFQEQLTALCEGFRAVLGRCALLRAHVDAAQLEQMLCGTEEPFAVQAVKLHAETVGWAAEDAEYVSDFWQVLEQMTDEERRGFAIFVSACGRMPPQGWQDFELKVQKNGDGDARLPTAYTCFNLLLLPRYSSREVLLQRLLAAVRETEGFGLS</sequence>
<dbReference type="PROSITE" id="PS50237">
    <property type="entry name" value="HECT"/>
    <property type="match status" value="1"/>
</dbReference>
<dbReference type="Gene3D" id="3.30.2410.10">
    <property type="entry name" value="Hect, E3 ligase catalytic domain"/>
    <property type="match status" value="1"/>
</dbReference>
<dbReference type="PANTHER" id="PTHR45700">
    <property type="entry name" value="UBIQUITIN-PROTEIN LIGASE E3C"/>
    <property type="match status" value="1"/>
</dbReference>
<dbReference type="Proteomes" id="UP000626109">
    <property type="component" value="Unassembled WGS sequence"/>
</dbReference>
<dbReference type="InterPro" id="IPR044611">
    <property type="entry name" value="E3A/B/C-like"/>
</dbReference>
<evidence type="ECO:0000313" key="9">
    <source>
        <dbReference type="Proteomes" id="UP000626109"/>
    </source>
</evidence>
<dbReference type="EC" id="2.3.2.26" evidence="2"/>
<feature type="compositionally biased region" description="Basic residues" evidence="6">
    <location>
        <begin position="54"/>
        <end position="66"/>
    </location>
</feature>
<dbReference type="AlphaFoldDB" id="A0A813KKP5"/>
<keyword evidence="4 5" id="KW-0833">Ubl conjugation pathway</keyword>
<dbReference type="EMBL" id="CAJNNW010031144">
    <property type="protein sequence ID" value="CAE8706183.1"/>
    <property type="molecule type" value="Genomic_DNA"/>
</dbReference>
<evidence type="ECO:0000256" key="6">
    <source>
        <dbReference type="SAM" id="MobiDB-lite"/>
    </source>
</evidence>
<dbReference type="GO" id="GO:0006334">
    <property type="term" value="P:nucleosome assembly"/>
    <property type="evidence" value="ECO:0007669"/>
    <property type="project" value="InterPro"/>
</dbReference>
<accession>A0A813KKP5</accession>
<dbReference type="GO" id="GO:0000786">
    <property type="term" value="C:nucleosome"/>
    <property type="evidence" value="ECO:0007669"/>
    <property type="project" value="InterPro"/>
</dbReference>
<evidence type="ECO:0000256" key="1">
    <source>
        <dbReference type="ARBA" id="ARBA00000885"/>
    </source>
</evidence>
<dbReference type="InterPro" id="IPR000569">
    <property type="entry name" value="HECT_dom"/>
</dbReference>
<evidence type="ECO:0000256" key="5">
    <source>
        <dbReference type="PROSITE-ProRule" id="PRU00104"/>
    </source>
</evidence>
<dbReference type="SUPFAM" id="SSF56204">
    <property type="entry name" value="Hect, E3 ligase catalytic domain"/>
    <property type="match status" value="1"/>
</dbReference>
<dbReference type="GO" id="GO:0061630">
    <property type="term" value="F:ubiquitin protein ligase activity"/>
    <property type="evidence" value="ECO:0007669"/>
    <property type="project" value="UniProtKB-EC"/>
</dbReference>
<organism evidence="8 9">
    <name type="scientific">Polarella glacialis</name>
    <name type="common">Dinoflagellate</name>
    <dbReference type="NCBI Taxonomy" id="89957"/>
    <lineage>
        <taxon>Eukaryota</taxon>
        <taxon>Sar</taxon>
        <taxon>Alveolata</taxon>
        <taxon>Dinophyceae</taxon>
        <taxon>Suessiales</taxon>
        <taxon>Suessiaceae</taxon>
        <taxon>Polarella</taxon>
    </lineage>
</organism>
<proteinExistence type="predicted"/>
<evidence type="ECO:0000256" key="3">
    <source>
        <dbReference type="ARBA" id="ARBA00022679"/>
    </source>
</evidence>
<keyword evidence="3" id="KW-0808">Transferase</keyword>
<gene>
    <name evidence="8" type="ORF">PGLA2088_LOCUS34054</name>
</gene>
<dbReference type="Pfam" id="PF00632">
    <property type="entry name" value="HECT"/>
    <property type="match status" value="1"/>
</dbReference>
<dbReference type="InterPro" id="IPR035983">
    <property type="entry name" value="Hect_E3_ubiquitin_ligase"/>
</dbReference>
<feature type="compositionally biased region" description="Basic residues" evidence="6">
    <location>
        <begin position="36"/>
        <end position="47"/>
    </location>
</feature>
<reference evidence="8" key="1">
    <citation type="submission" date="2021-02" db="EMBL/GenBank/DDBJ databases">
        <authorList>
            <person name="Dougan E. K."/>
            <person name="Rhodes N."/>
            <person name="Thang M."/>
            <person name="Chan C."/>
        </authorList>
    </citation>
    <scope>NUCLEOTIDE SEQUENCE</scope>
</reference>
<comment type="caution">
    <text evidence="8">The sequence shown here is derived from an EMBL/GenBank/DDBJ whole genome shotgun (WGS) entry which is preliminary data.</text>
</comment>
<evidence type="ECO:0000313" key="8">
    <source>
        <dbReference type="EMBL" id="CAE8706183.1"/>
    </source>
</evidence>
<evidence type="ECO:0000256" key="4">
    <source>
        <dbReference type="ARBA" id="ARBA00022786"/>
    </source>
</evidence>
<feature type="domain" description="HECT" evidence="7">
    <location>
        <begin position="160"/>
        <end position="327"/>
    </location>
</feature>
<dbReference type="GO" id="GO:0003677">
    <property type="term" value="F:DNA binding"/>
    <property type="evidence" value="ECO:0007669"/>
    <property type="project" value="InterPro"/>
</dbReference>
<dbReference type="InterPro" id="IPR005819">
    <property type="entry name" value="H1/H5"/>
</dbReference>
<dbReference type="GO" id="GO:0030527">
    <property type="term" value="F:structural constituent of chromatin"/>
    <property type="evidence" value="ECO:0007669"/>
    <property type="project" value="InterPro"/>
</dbReference>